<gene>
    <name evidence="2" type="ORF">BZM27_34600</name>
</gene>
<evidence type="ECO:0000313" key="3">
    <source>
        <dbReference type="Proteomes" id="UP000294200"/>
    </source>
</evidence>
<reference evidence="2 3" key="1">
    <citation type="submission" date="2017-02" db="EMBL/GenBank/DDBJ databases">
        <title>Paraburkholderia sophoroidis sp. nov. and Paraburkholderia steynii sp. nov. rhizobial symbionts of the fynbos legume Hypocalyptus sophoroides.</title>
        <authorList>
            <person name="Steenkamp E.T."/>
            <person name="Beukes C.W."/>
            <person name="Van Zyl E."/>
            <person name="Avontuur J."/>
            <person name="Chan W.Y."/>
            <person name="Hassen A."/>
            <person name="Palmer M."/>
            <person name="Mthombeni L."/>
            <person name="Phalane F."/>
            <person name="Sereme K."/>
            <person name="Venter S.N."/>
        </authorList>
    </citation>
    <scope>NUCLEOTIDE SEQUENCE [LARGE SCALE GENOMIC DNA]</scope>
    <source>
        <strain evidence="2 3">HC1.1ba</strain>
    </source>
</reference>
<dbReference type="AlphaFoldDB" id="A0A4R0X590"/>
<dbReference type="Pfam" id="PF14040">
    <property type="entry name" value="DNase_NucA_NucB"/>
    <property type="match status" value="1"/>
</dbReference>
<protein>
    <recommendedName>
        <fullName evidence="1">Deoxyribonuclease NucA/NucB domain-containing protein</fullName>
    </recommendedName>
</protein>
<dbReference type="InterPro" id="IPR029476">
    <property type="entry name" value="DNase_NucA_NucB"/>
</dbReference>
<sequence length="128" mass="15074">MGDKKDELPVMVYDWLDESIREIAENIWHAQKGGRPDVLTYLYRSDKEKRYIRKVSLEDVPQILSRDEYPFASTLENEGRAWVGHASISQQNAQRDLMNRFYRSNGAYIKGTTFRFRVRVINFPADAR</sequence>
<evidence type="ECO:0000259" key="1">
    <source>
        <dbReference type="Pfam" id="PF14040"/>
    </source>
</evidence>
<dbReference type="Proteomes" id="UP000294200">
    <property type="component" value="Unassembled WGS sequence"/>
</dbReference>
<proteinExistence type="predicted"/>
<feature type="domain" description="Deoxyribonuclease NucA/NucB" evidence="1">
    <location>
        <begin position="64"/>
        <end position="114"/>
    </location>
</feature>
<dbReference type="EMBL" id="MWML01000177">
    <property type="protein sequence ID" value="TCG05323.1"/>
    <property type="molecule type" value="Genomic_DNA"/>
</dbReference>
<comment type="caution">
    <text evidence="2">The sequence shown here is derived from an EMBL/GenBank/DDBJ whole genome shotgun (WGS) entry which is preliminary data.</text>
</comment>
<accession>A0A4R0X590</accession>
<evidence type="ECO:0000313" key="2">
    <source>
        <dbReference type="EMBL" id="TCG05323.1"/>
    </source>
</evidence>
<keyword evidence="3" id="KW-1185">Reference proteome</keyword>
<name>A0A4R0X590_9BURK</name>
<organism evidence="2 3">
    <name type="scientific">Paraburkholderia steynii</name>
    <dbReference type="NCBI Taxonomy" id="1245441"/>
    <lineage>
        <taxon>Bacteria</taxon>
        <taxon>Pseudomonadati</taxon>
        <taxon>Pseudomonadota</taxon>
        <taxon>Betaproteobacteria</taxon>
        <taxon>Burkholderiales</taxon>
        <taxon>Burkholderiaceae</taxon>
        <taxon>Paraburkholderia</taxon>
    </lineage>
</organism>